<protein>
    <submittedName>
        <fullName evidence="1">Uncharacterized protein</fullName>
    </submittedName>
</protein>
<organism evidence="1 2">
    <name type="scientific">Hyalomma asiaticum</name>
    <name type="common">Tick</name>
    <dbReference type="NCBI Taxonomy" id="266040"/>
    <lineage>
        <taxon>Eukaryota</taxon>
        <taxon>Metazoa</taxon>
        <taxon>Ecdysozoa</taxon>
        <taxon>Arthropoda</taxon>
        <taxon>Chelicerata</taxon>
        <taxon>Arachnida</taxon>
        <taxon>Acari</taxon>
        <taxon>Parasitiformes</taxon>
        <taxon>Ixodida</taxon>
        <taxon>Ixodoidea</taxon>
        <taxon>Ixodidae</taxon>
        <taxon>Hyalomminae</taxon>
        <taxon>Hyalomma</taxon>
    </lineage>
</organism>
<comment type="caution">
    <text evidence="1">The sequence shown here is derived from an EMBL/GenBank/DDBJ whole genome shotgun (WGS) entry which is preliminary data.</text>
</comment>
<evidence type="ECO:0000313" key="2">
    <source>
        <dbReference type="Proteomes" id="UP000821845"/>
    </source>
</evidence>
<proteinExistence type="predicted"/>
<name>A0ACB7TLZ5_HYAAI</name>
<reference evidence="1" key="1">
    <citation type="submission" date="2020-05" db="EMBL/GenBank/DDBJ databases">
        <title>Large-scale comparative analyses of tick genomes elucidate their genetic diversity and vector capacities.</title>
        <authorList>
            <person name="Jia N."/>
            <person name="Wang J."/>
            <person name="Shi W."/>
            <person name="Du L."/>
            <person name="Sun Y."/>
            <person name="Zhan W."/>
            <person name="Jiang J."/>
            <person name="Wang Q."/>
            <person name="Zhang B."/>
            <person name="Ji P."/>
            <person name="Sakyi L.B."/>
            <person name="Cui X."/>
            <person name="Yuan T."/>
            <person name="Jiang B."/>
            <person name="Yang W."/>
            <person name="Lam T.T.-Y."/>
            <person name="Chang Q."/>
            <person name="Ding S."/>
            <person name="Wang X."/>
            <person name="Zhu J."/>
            <person name="Ruan X."/>
            <person name="Zhao L."/>
            <person name="Wei J."/>
            <person name="Que T."/>
            <person name="Du C."/>
            <person name="Cheng J."/>
            <person name="Dai P."/>
            <person name="Han X."/>
            <person name="Huang E."/>
            <person name="Gao Y."/>
            <person name="Liu J."/>
            <person name="Shao H."/>
            <person name="Ye R."/>
            <person name="Li L."/>
            <person name="Wei W."/>
            <person name="Wang X."/>
            <person name="Wang C."/>
            <person name="Yang T."/>
            <person name="Huo Q."/>
            <person name="Li W."/>
            <person name="Guo W."/>
            <person name="Chen H."/>
            <person name="Zhou L."/>
            <person name="Ni X."/>
            <person name="Tian J."/>
            <person name="Zhou Y."/>
            <person name="Sheng Y."/>
            <person name="Liu T."/>
            <person name="Pan Y."/>
            <person name="Xia L."/>
            <person name="Li J."/>
            <person name="Zhao F."/>
            <person name="Cao W."/>
        </authorList>
    </citation>
    <scope>NUCLEOTIDE SEQUENCE</scope>
    <source>
        <strain evidence="1">Hyas-2018</strain>
    </source>
</reference>
<keyword evidence="2" id="KW-1185">Reference proteome</keyword>
<evidence type="ECO:0000313" key="1">
    <source>
        <dbReference type="EMBL" id="KAH6947352.1"/>
    </source>
</evidence>
<gene>
    <name evidence="1" type="ORF">HPB50_018478</name>
</gene>
<sequence length="238" mass="26367">MAEKGRPSSRASPRDAIGGGALFFARRRSIYASASAEAGSRGGKSTTDWLPGDGAAFFLAAPDEPGPISPVRAASSCCRAGRPWRRPRRRSRWRRVARRPDSQQRRMDVGRARWAPYLYNERGRRWLHVDGNCREVLCAPDRQITSFRRPSSWAREPASIPTALFTYSARTRRDPPPTGASLPGSMRDPLGRATRALLQARGGWDTCNARSPRVEYIAKRPLRPMGTRIGPLSGSALL</sequence>
<dbReference type="Proteomes" id="UP000821845">
    <property type="component" value="Chromosome 1"/>
</dbReference>
<accession>A0ACB7TLZ5</accession>
<dbReference type="EMBL" id="CM023481">
    <property type="protein sequence ID" value="KAH6947352.1"/>
    <property type="molecule type" value="Genomic_DNA"/>
</dbReference>